<dbReference type="PROSITE" id="PS00434">
    <property type="entry name" value="HSF_DOMAIN"/>
    <property type="match status" value="1"/>
</dbReference>
<dbReference type="FunFam" id="1.10.10.10:FF:000027">
    <property type="entry name" value="Heat shock transcription factor 1"/>
    <property type="match status" value="1"/>
</dbReference>
<dbReference type="InterPro" id="IPR036390">
    <property type="entry name" value="WH_DNA-bd_sf"/>
</dbReference>
<evidence type="ECO:0000256" key="5">
    <source>
        <dbReference type="ARBA" id="ARBA00023163"/>
    </source>
</evidence>
<dbReference type="SMART" id="SM00415">
    <property type="entry name" value="HSF"/>
    <property type="match status" value="1"/>
</dbReference>
<organism evidence="10 11">
    <name type="scientific">Brassicogethes aeneus</name>
    <name type="common">Rape pollen beetle</name>
    <name type="synonym">Meligethes aeneus</name>
    <dbReference type="NCBI Taxonomy" id="1431903"/>
    <lineage>
        <taxon>Eukaryota</taxon>
        <taxon>Metazoa</taxon>
        <taxon>Ecdysozoa</taxon>
        <taxon>Arthropoda</taxon>
        <taxon>Hexapoda</taxon>
        <taxon>Insecta</taxon>
        <taxon>Pterygota</taxon>
        <taxon>Neoptera</taxon>
        <taxon>Endopterygota</taxon>
        <taxon>Coleoptera</taxon>
        <taxon>Polyphaga</taxon>
        <taxon>Cucujiformia</taxon>
        <taxon>Nitidulidae</taxon>
        <taxon>Meligethinae</taxon>
        <taxon>Brassicogethes</taxon>
    </lineage>
</organism>
<dbReference type="PRINTS" id="PR00056">
    <property type="entry name" value="HSFDOMAIN"/>
</dbReference>
<dbReference type="Proteomes" id="UP001154078">
    <property type="component" value="Chromosome 8"/>
</dbReference>
<name>A0A9P0BEK6_BRAAE</name>
<dbReference type="InterPro" id="IPR000232">
    <property type="entry name" value="HSF_DNA-bd"/>
</dbReference>
<gene>
    <name evidence="10" type="ORF">MELIAE_LOCUS11180</name>
</gene>
<dbReference type="Pfam" id="PF00447">
    <property type="entry name" value="HSF_DNA-bind"/>
    <property type="match status" value="1"/>
</dbReference>
<protein>
    <recommendedName>
        <fullName evidence="9">HSF-type DNA-binding domain-containing protein</fullName>
    </recommendedName>
</protein>
<dbReference type="GO" id="GO:0043565">
    <property type="term" value="F:sequence-specific DNA binding"/>
    <property type="evidence" value="ECO:0007669"/>
    <property type="project" value="InterPro"/>
</dbReference>
<sequence>MSIEHNEMPQLGQNLGSVPAFLGKLWKMVNDPATDRYICWNKAGTSFVIQNKGQFWCELLPVYYKHNNMSSFVRQLNMYGFHKLSTVENGTMDIDKGETQFTHPLFRRNQPDLLNYIKRKVTTHKANENVNKQSYKEEDLLKVLTDVKQLKGRQSNVDAQLTSMKQENSVLWRELAMLRQKHMKQQQIVNKLIQFLVTMAHTNNSSRMGVGVKRRMPLMINESPLKKAQKQKKEAKDQEKGPTIHEIESQRLPEDIFDTDQPIVISLNEEPITITDNKVDSPASSCSQYLPSSPSMTGESPAHSTLDPAYLCDLTEPIGDLIGNDNDFFEAPTQQENNVFLNPGARDTLISNLTNGTYNFAAVNNAKNDKKVVETTNNNAKVNSPNMTVATRINNSTRGSNPSRDDLDLHLESSQTELDSLKDILSNCSSFDANTLLGLFNDDSPNYGIGNHEYEASHDAENSLHSKVISLPPTPLDFTELLDCSYDDDSSLNRDADFSSLESSDNRNGSINTPLVIKKEPFFKN</sequence>
<evidence type="ECO:0000313" key="11">
    <source>
        <dbReference type="Proteomes" id="UP001154078"/>
    </source>
</evidence>
<keyword evidence="5" id="KW-0804">Transcription</keyword>
<dbReference type="GO" id="GO:0005634">
    <property type="term" value="C:nucleus"/>
    <property type="evidence" value="ECO:0007669"/>
    <property type="project" value="UniProtKB-SubCell"/>
</dbReference>
<evidence type="ECO:0000256" key="2">
    <source>
        <dbReference type="ARBA" id="ARBA00006403"/>
    </source>
</evidence>
<dbReference type="InterPro" id="IPR036388">
    <property type="entry name" value="WH-like_DNA-bd_sf"/>
</dbReference>
<evidence type="ECO:0000313" key="10">
    <source>
        <dbReference type="EMBL" id="CAH0561892.1"/>
    </source>
</evidence>
<feature type="region of interest" description="Disordered" evidence="8">
    <location>
        <begin position="275"/>
        <end position="302"/>
    </location>
</feature>
<dbReference type="AlphaFoldDB" id="A0A9P0BEK6"/>
<comment type="similarity">
    <text evidence="2 7">Belongs to the HSF family.</text>
</comment>
<dbReference type="PANTHER" id="PTHR10015:SF427">
    <property type="entry name" value="HEAT SHOCK FACTOR PROTEIN"/>
    <property type="match status" value="1"/>
</dbReference>
<evidence type="ECO:0000256" key="1">
    <source>
        <dbReference type="ARBA" id="ARBA00004123"/>
    </source>
</evidence>
<evidence type="ECO:0000256" key="8">
    <source>
        <dbReference type="SAM" id="MobiDB-lite"/>
    </source>
</evidence>
<dbReference type="GO" id="GO:0003700">
    <property type="term" value="F:DNA-binding transcription factor activity"/>
    <property type="evidence" value="ECO:0007669"/>
    <property type="project" value="InterPro"/>
</dbReference>
<keyword evidence="11" id="KW-1185">Reference proteome</keyword>
<reference evidence="10" key="1">
    <citation type="submission" date="2021-12" db="EMBL/GenBank/DDBJ databases">
        <authorList>
            <person name="King R."/>
        </authorList>
    </citation>
    <scope>NUCLEOTIDE SEQUENCE</scope>
</reference>
<comment type="subcellular location">
    <subcellularLocation>
        <location evidence="1">Nucleus</location>
    </subcellularLocation>
</comment>
<dbReference type="SUPFAM" id="SSF46785">
    <property type="entry name" value="Winged helix' DNA-binding domain"/>
    <property type="match status" value="1"/>
</dbReference>
<evidence type="ECO:0000259" key="9">
    <source>
        <dbReference type="PROSITE" id="PS00434"/>
    </source>
</evidence>
<dbReference type="PANTHER" id="PTHR10015">
    <property type="entry name" value="HEAT SHOCK TRANSCRIPTION FACTOR"/>
    <property type="match status" value="1"/>
</dbReference>
<keyword evidence="3" id="KW-0805">Transcription regulation</keyword>
<evidence type="ECO:0000256" key="3">
    <source>
        <dbReference type="ARBA" id="ARBA00023015"/>
    </source>
</evidence>
<dbReference type="EMBL" id="OV121139">
    <property type="protein sequence ID" value="CAH0561892.1"/>
    <property type="molecule type" value="Genomic_DNA"/>
</dbReference>
<dbReference type="Gene3D" id="1.10.10.10">
    <property type="entry name" value="Winged helix-like DNA-binding domain superfamily/Winged helix DNA-binding domain"/>
    <property type="match status" value="1"/>
</dbReference>
<feature type="compositionally biased region" description="Low complexity" evidence="8">
    <location>
        <begin position="281"/>
        <end position="295"/>
    </location>
</feature>
<accession>A0A9P0BEK6</accession>
<feature type="domain" description="HSF-type DNA-binding" evidence="9">
    <location>
        <begin position="60"/>
        <end position="84"/>
    </location>
</feature>
<evidence type="ECO:0000256" key="7">
    <source>
        <dbReference type="RuleBase" id="RU004020"/>
    </source>
</evidence>
<evidence type="ECO:0000256" key="6">
    <source>
        <dbReference type="ARBA" id="ARBA00023242"/>
    </source>
</evidence>
<proteinExistence type="inferred from homology"/>
<keyword evidence="4" id="KW-0238">DNA-binding</keyword>
<dbReference type="OrthoDB" id="60033at2759"/>
<keyword evidence="6" id="KW-0539">Nucleus</keyword>
<evidence type="ECO:0000256" key="4">
    <source>
        <dbReference type="ARBA" id="ARBA00023125"/>
    </source>
</evidence>